<comment type="caution">
    <text evidence="2">The sequence shown here is derived from an EMBL/GenBank/DDBJ whole genome shotgun (WGS) entry which is preliminary data.</text>
</comment>
<dbReference type="InterPro" id="IPR039564">
    <property type="entry name" value="Peptidase_C39-like"/>
</dbReference>
<reference evidence="3" key="1">
    <citation type="submission" date="2017-09" db="EMBL/GenBank/DDBJ databases">
        <title>Depth-based differentiation of microbial function through sediment-hosted aquifers and enrichment of novel symbionts in the deep terrestrial subsurface.</title>
        <authorList>
            <person name="Probst A.J."/>
            <person name="Ladd B."/>
            <person name="Jarett J.K."/>
            <person name="Geller-Mcgrath D.E."/>
            <person name="Sieber C.M.K."/>
            <person name="Emerson J.B."/>
            <person name="Anantharaman K."/>
            <person name="Thomas B.C."/>
            <person name="Malmstrom R."/>
            <person name="Stieglmeier M."/>
            <person name="Klingl A."/>
            <person name="Woyke T."/>
            <person name="Ryan C.M."/>
            <person name="Banfield J.F."/>
        </authorList>
    </citation>
    <scope>NUCLEOTIDE SEQUENCE [LARGE SCALE GENOMIC DNA]</scope>
</reference>
<name>A0A2M7QU02_9BACT</name>
<dbReference type="EMBL" id="PFLK01000011">
    <property type="protein sequence ID" value="PIY75310.1"/>
    <property type="molecule type" value="Genomic_DNA"/>
</dbReference>
<feature type="domain" description="Peptidase C39-like" evidence="1">
    <location>
        <begin position="9"/>
        <end position="192"/>
    </location>
</feature>
<gene>
    <name evidence="2" type="ORF">COY85_00620</name>
</gene>
<evidence type="ECO:0000313" key="3">
    <source>
        <dbReference type="Proteomes" id="UP000229481"/>
    </source>
</evidence>
<dbReference type="Proteomes" id="UP000229481">
    <property type="component" value="Unassembled WGS sequence"/>
</dbReference>
<dbReference type="Pfam" id="PF13529">
    <property type="entry name" value="Peptidase_C39_2"/>
    <property type="match status" value="1"/>
</dbReference>
<dbReference type="AlphaFoldDB" id="A0A2M7QU02"/>
<dbReference type="Gene3D" id="3.90.70.10">
    <property type="entry name" value="Cysteine proteinases"/>
    <property type="match status" value="1"/>
</dbReference>
<sequence length="227" mass="25707">MTKTKDLKISQFDQINPYSCIPACLQEVFSYYKKQISQEKILDSLEHPERGMAVAQAGFFAKKSGFKPTVITNNISIFDPIWFSLTNVKLIDNLEKRKKFVDKYNQALIDAYIKYIEATGTIKFESISADLLKKYLSQNIPIIMELASTYLYKKAKSTRPGAFDNAFKGDIEGHGVVIAGFNGDKFKIVDPNSRQNPYNKSGIYWIPGDELMTSFSLLDGKSILIIK</sequence>
<proteinExistence type="predicted"/>
<protein>
    <recommendedName>
        <fullName evidence="1">Peptidase C39-like domain-containing protein</fullName>
    </recommendedName>
</protein>
<accession>A0A2M7QU02</accession>
<evidence type="ECO:0000259" key="1">
    <source>
        <dbReference type="Pfam" id="PF13529"/>
    </source>
</evidence>
<evidence type="ECO:0000313" key="2">
    <source>
        <dbReference type="EMBL" id="PIY75310.1"/>
    </source>
</evidence>
<organism evidence="2 3">
    <name type="scientific">Candidatus Portnoybacteria bacterium CG_4_10_14_0_8_um_filter_40_50</name>
    <dbReference type="NCBI Taxonomy" id="1974800"/>
    <lineage>
        <taxon>Bacteria</taxon>
        <taxon>Candidatus Portnoyibacteriota</taxon>
    </lineage>
</organism>